<dbReference type="InterPro" id="IPR001279">
    <property type="entry name" value="Metallo-B-lactamas"/>
</dbReference>
<accession>A0A6M0H525</accession>
<feature type="domain" description="Metallo-beta-lactamase" evidence="1">
    <location>
        <begin position="22"/>
        <end position="198"/>
    </location>
</feature>
<dbReference type="SMART" id="SM00849">
    <property type="entry name" value="Lactamase_B"/>
    <property type="match status" value="1"/>
</dbReference>
<dbReference type="InterPro" id="IPR050855">
    <property type="entry name" value="NDM-1-like"/>
</dbReference>
<dbReference type="Gene3D" id="3.60.15.10">
    <property type="entry name" value="Ribonuclease Z/Hydroxyacylglutathione hydrolase-like"/>
    <property type="match status" value="1"/>
</dbReference>
<dbReference type="EMBL" id="JAAGPU010000014">
    <property type="protein sequence ID" value="NEU04971.1"/>
    <property type="molecule type" value="Genomic_DNA"/>
</dbReference>
<name>A0A6M0H525_9CLOT</name>
<proteinExistence type="predicted"/>
<keyword evidence="2" id="KW-0378">Hydrolase</keyword>
<organism evidence="2 3">
    <name type="scientific">Clostridium senegalense</name>
    <dbReference type="NCBI Taxonomy" id="1465809"/>
    <lineage>
        <taxon>Bacteria</taxon>
        <taxon>Bacillati</taxon>
        <taxon>Bacillota</taxon>
        <taxon>Clostridia</taxon>
        <taxon>Eubacteriales</taxon>
        <taxon>Clostridiaceae</taxon>
        <taxon>Clostridium</taxon>
    </lineage>
</organism>
<evidence type="ECO:0000313" key="2">
    <source>
        <dbReference type="EMBL" id="NEU04971.1"/>
    </source>
</evidence>
<keyword evidence="3" id="KW-1185">Reference proteome</keyword>
<comment type="caution">
    <text evidence="2">The sequence shown here is derived from an EMBL/GenBank/DDBJ whole genome shotgun (WGS) entry which is preliminary data.</text>
</comment>
<dbReference type="PANTHER" id="PTHR42951">
    <property type="entry name" value="METALLO-BETA-LACTAMASE DOMAIN-CONTAINING"/>
    <property type="match status" value="1"/>
</dbReference>
<sequence length="214" mass="24898">MKINKIKNRSILFTHSVPLGWDLNLQLIIGNKYNYIIDTGLGSLSIEPIKEYIKHDNKSIIAINTHYHWDHIWGNSSLRDCTIISHKSCRKMIELDWEYMMNKNKNYIAGEVVMCLPNLTFEKELYFPEDKIRIVHTPGHTIDSISVFDEIEKTINVGDNIGDSIDEIIPILDCEKDVYINTLLKYKEMDFDICMSGHNTILKKQVIEKILNIL</sequence>
<dbReference type="InterPro" id="IPR036866">
    <property type="entry name" value="RibonucZ/Hydroxyglut_hydro"/>
</dbReference>
<reference evidence="2 3" key="1">
    <citation type="submission" date="2020-02" db="EMBL/GenBank/DDBJ databases">
        <title>Genome assembly of a novel Clostridium senegalense strain.</title>
        <authorList>
            <person name="Gupta T.B."/>
            <person name="Jauregui R."/>
            <person name="Maclean P."/>
            <person name="Nawarathana A."/>
            <person name="Brightwell G."/>
        </authorList>
    </citation>
    <scope>NUCLEOTIDE SEQUENCE [LARGE SCALE GENOMIC DNA]</scope>
    <source>
        <strain evidence="2 3">AGRFS4</strain>
    </source>
</reference>
<gene>
    <name evidence="2" type="ORF">G3M99_08910</name>
</gene>
<dbReference type="Pfam" id="PF00753">
    <property type="entry name" value="Lactamase_B"/>
    <property type="match status" value="1"/>
</dbReference>
<dbReference type="GO" id="GO:0016787">
    <property type="term" value="F:hydrolase activity"/>
    <property type="evidence" value="ECO:0007669"/>
    <property type="project" value="UniProtKB-KW"/>
</dbReference>
<dbReference type="AlphaFoldDB" id="A0A6M0H525"/>
<evidence type="ECO:0000313" key="3">
    <source>
        <dbReference type="Proteomes" id="UP000481872"/>
    </source>
</evidence>
<dbReference type="SUPFAM" id="SSF56281">
    <property type="entry name" value="Metallo-hydrolase/oxidoreductase"/>
    <property type="match status" value="1"/>
</dbReference>
<evidence type="ECO:0000259" key="1">
    <source>
        <dbReference type="SMART" id="SM00849"/>
    </source>
</evidence>
<dbReference type="RefSeq" id="WP_199869901.1">
    <property type="nucleotide sequence ID" value="NZ_JAAGPU010000014.1"/>
</dbReference>
<dbReference type="Proteomes" id="UP000481872">
    <property type="component" value="Unassembled WGS sequence"/>
</dbReference>
<protein>
    <submittedName>
        <fullName evidence="2">MBL fold metallo-hydrolase</fullName>
    </submittedName>
</protein>